<evidence type="ECO:0000256" key="1">
    <source>
        <dbReference type="SAM" id="MobiDB-lite"/>
    </source>
</evidence>
<sequence>RDLTTPRSPSDNTHTSIFNSNAFSDISSALYHRQHIFNRVKKYLERAIRKVKGITPPPNSKIKLSRPEKAKGPSLQSPFNDLHNHLRDSKTNLLLVAAVTNLAIA</sequence>
<dbReference type="Proteomes" id="UP000053841">
    <property type="component" value="Unassembled WGS sequence"/>
</dbReference>
<proteinExistence type="predicted"/>
<evidence type="ECO:0000313" key="2">
    <source>
        <dbReference type="EMBL" id="EUC34699.1"/>
    </source>
</evidence>
<feature type="region of interest" description="Disordered" evidence="1">
    <location>
        <begin position="52"/>
        <end position="83"/>
    </location>
</feature>
<organism evidence="2 3">
    <name type="scientific">Cochliobolus carbonum (strain 26-R-13)</name>
    <name type="common">Maize leaf spot fungus</name>
    <name type="synonym">Bipolaris zeicola</name>
    <dbReference type="NCBI Taxonomy" id="930089"/>
    <lineage>
        <taxon>Eukaryota</taxon>
        <taxon>Fungi</taxon>
        <taxon>Dikarya</taxon>
        <taxon>Ascomycota</taxon>
        <taxon>Pezizomycotina</taxon>
        <taxon>Dothideomycetes</taxon>
        <taxon>Pleosporomycetidae</taxon>
        <taxon>Pleosporales</taxon>
        <taxon>Pleosporineae</taxon>
        <taxon>Pleosporaceae</taxon>
        <taxon>Bipolaris</taxon>
    </lineage>
</organism>
<dbReference type="KEGG" id="bze:COCCADRAFT_92767"/>
<keyword evidence="3" id="KW-1185">Reference proteome</keyword>
<dbReference type="EMBL" id="KI964587">
    <property type="protein sequence ID" value="EUC34699.1"/>
    <property type="molecule type" value="Genomic_DNA"/>
</dbReference>
<gene>
    <name evidence="2" type="ORF">COCCADRAFT_92767</name>
</gene>
<dbReference type="RefSeq" id="XP_007711040.1">
    <property type="nucleotide sequence ID" value="XM_007712850.1"/>
</dbReference>
<protein>
    <submittedName>
        <fullName evidence="2">Uncharacterized protein</fullName>
    </submittedName>
</protein>
<dbReference type="AlphaFoldDB" id="W6YGP7"/>
<dbReference type="GeneID" id="19153439"/>
<feature type="non-terminal residue" evidence="2">
    <location>
        <position position="1"/>
    </location>
</feature>
<evidence type="ECO:0000313" key="3">
    <source>
        <dbReference type="Proteomes" id="UP000053841"/>
    </source>
</evidence>
<reference evidence="2 3" key="1">
    <citation type="journal article" date="2013" name="PLoS Genet.">
        <title>Comparative genome structure, secondary metabolite, and effector coding capacity across Cochliobolus pathogens.</title>
        <authorList>
            <person name="Condon B.J."/>
            <person name="Leng Y."/>
            <person name="Wu D."/>
            <person name="Bushley K.E."/>
            <person name="Ohm R.A."/>
            <person name="Otillar R."/>
            <person name="Martin J."/>
            <person name="Schackwitz W."/>
            <person name="Grimwood J."/>
            <person name="MohdZainudin N."/>
            <person name="Xue C."/>
            <person name="Wang R."/>
            <person name="Manning V.A."/>
            <person name="Dhillon B."/>
            <person name="Tu Z.J."/>
            <person name="Steffenson B.J."/>
            <person name="Salamov A."/>
            <person name="Sun H."/>
            <person name="Lowry S."/>
            <person name="LaButti K."/>
            <person name="Han J."/>
            <person name="Copeland A."/>
            <person name="Lindquist E."/>
            <person name="Barry K."/>
            <person name="Schmutz J."/>
            <person name="Baker S.E."/>
            <person name="Ciuffetti L.M."/>
            <person name="Grigoriev I.V."/>
            <person name="Zhong S."/>
            <person name="Turgeon B.G."/>
        </authorList>
    </citation>
    <scope>NUCLEOTIDE SEQUENCE [LARGE SCALE GENOMIC DNA]</scope>
    <source>
        <strain evidence="2 3">26-R-13</strain>
    </source>
</reference>
<accession>W6YGP7</accession>
<name>W6YGP7_COCC2</name>
<dbReference type="HOGENOM" id="CLU_2242850_0_0_1"/>
<dbReference type="OrthoDB" id="5431013at2759"/>